<name>A0A2S4PUA5_9PEZI</name>
<dbReference type="EMBL" id="PEDP01000557">
    <property type="protein sequence ID" value="POS85584.1"/>
    <property type="molecule type" value="Genomic_DNA"/>
</dbReference>
<proteinExistence type="predicted"/>
<gene>
    <name evidence="1" type="ORF">EPUL_002917</name>
</gene>
<comment type="caution">
    <text evidence="1">The sequence shown here is derived from an EMBL/GenBank/DDBJ whole genome shotgun (WGS) entry which is preliminary data.</text>
</comment>
<dbReference type="Pfam" id="PF13911">
    <property type="entry name" value="AhpC-TSA_2"/>
    <property type="match status" value="1"/>
</dbReference>
<dbReference type="Gene3D" id="3.40.30.10">
    <property type="entry name" value="Glutaredoxin"/>
    <property type="match status" value="1"/>
</dbReference>
<keyword evidence="2" id="KW-1185">Reference proteome</keyword>
<dbReference type="InterPro" id="IPR032801">
    <property type="entry name" value="PXL2A/B/C"/>
</dbReference>
<dbReference type="InterPro" id="IPR036249">
    <property type="entry name" value="Thioredoxin-like_sf"/>
</dbReference>
<organism evidence="1 2">
    <name type="scientific">Erysiphe pulchra</name>
    <dbReference type="NCBI Taxonomy" id="225359"/>
    <lineage>
        <taxon>Eukaryota</taxon>
        <taxon>Fungi</taxon>
        <taxon>Dikarya</taxon>
        <taxon>Ascomycota</taxon>
        <taxon>Pezizomycotina</taxon>
        <taxon>Leotiomycetes</taxon>
        <taxon>Erysiphales</taxon>
        <taxon>Erysiphaceae</taxon>
        <taxon>Erysiphe</taxon>
    </lineage>
</organism>
<reference evidence="1 2" key="1">
    <citation type="submission" date="2017-10" db="EMBL/GenBank/DDBJ databases">
        <title>Development of genomic resources for the powdery mildew, Erysiphe pulchra.</title>
        <authorList>
            <person name="Wadl P.A."/>
            <person name="Mack B.M."/>
            <person name="Moore G."/>
            <person name="Beltz S.B."/>
        </authorList>
    </citation>
    <scope>NUCLEOTIDE SEQUENCE [LARGE SCALE GENOMIC DNA]</scope>
    <source>
        <strain evidence="1">Cflorida</strain>
    </source>
</reference>
<dbReference type="PANTHER" id="PTHR42336">
    <property type="entry name" value="THIOREDOXIN DOMAIN-CONTAINING PROTEIN-RELATED"/>
    <property type="match status" value="1"/>
</dbReference>
<evidence type="ECO:0000313" key="1">
    <source>
        <dbReference type="EMBL" id="POS85584.1"/>
    </source>
</evidence>
<evidence type="ECO:0008006" key="3">
    <source>
        <dbReference type="Google" id="ProtNLM"/>
    </source>
</evidence>
<dbReference type="AlphaFoldDB" id="A0A2S4PUA5"/>
<protein>
    <recommendedName>
        <fullName evidence="3">Thioredoxin domain-containing protein</fullName>
    </recommendedName>
</protein>
<dbReference type="SUPFAM" id="SSF52833">
    <property type="entry name" value="Thioredoxin-like"/>
    <property type="match status" value="1"/>
</dbReference>
<evidence type="ECO:0000313" key="2">
    <source>
        <dbReference type="Proteomes" id="UP000237438"/>
    </source>
</evidence>
<accession>A0A2S4PUA5</accession>
<dbReference type="PANTHER" id="PTHR42336:SF1">
    <property type="entry name" value="ALKYL HYDROPEROXIDE REDUCTASE SUBUNIT C_ THIOL SPECIFIC ANTIOXIDANT DOMAIN-CONTAINING PROTEIN"/>
    <property type="match status" value="1"/>
</dbReference>
<dbReference type="OrthoDB" id="40334at2759"/>
<sequence length="199" mass="22500">MSFQQELASWTPPAALPLLPAPKIGRKAYSHKKLLIPSLDGNPIIVSFLRHCGCPFAEKTAKDLDRFSTQYPNITFIVVSHSSRLATENWTRAIGGIENITVIVDEERELYASWGLGIASIWHVLNPWSLWNLWQIGKTENIWNRPTESGNRWQLSGSWAIDEAGIVRWGGVAKSADDIPDFEEAAKLLDNRKVERDEY</sequence>
<dbReference type="Proteomes" id="UP000237438">
    <property type="component" value="Unassembled WGS sequence"/>
</dbReference>
<feature type="non-terminal residue" evidence="1">
    <location>
        <position position="199"/>
    </location>
</feature>